<dbReference type="RefSeq" id="WP_161815856.1">
    <property type="nucleotide sequence ID" value="NZ_BLJN01000008.1"/>
</dbReference>
<reference evidence="14" key="1">
    <citation type="submission" date="2020-01" db="EMBL/GenBank/DDBJ databases">
        <title>'Steroidobacter agaridevorans' sp. nov., agar-degrading bacteria isolated from rhizosphere soils.</title>
        <authorList>
            <person name="Ikenaga M."/>
            <person name="Kataoka M."/>
            <person name="Murouchi A."/>
            <person name="Katsuragi S."/>
            <person name="Sakai M."/>
        </authorList>
    </citation>
    <scope>NUCLEOTIDE SEQUENCE [LARGE SCALE GENOMIC DNA]</scope>
    <source>
        <strain evidence="14">YU21-B</strain>
    </source>
</reference>
<comment type="caution">
    <text evidence="13">The sequence shown here is derived from an EMBL/GenBank/DDBJ whole genome shotgun (WGS) entry which is preliminary data.</text>
</comment>
<dbReference type="GO" id="GO:0005886">
    <property type="term" value="C:plasma membrane"/>
    <property type="evidence" value="ECO:0007669"/>
    <property type="project" value="UniProtKB-SubCell"/>
</dbReference>
<dbReference type="InterPro" id="IPR013320">
    <property type="entry name" value="ConA-like_dom_sf"/>
</dbReference>
<feature type="transmembrane region" description="Helical" evidence="10">
    <location>
        <begin position="510"/>
        <end position="540"/>
    </location>
</feature>
<dbReference type="SMART" id="SM00560">
    <property type="entry name" value="LamGL"/>
    <property type="match status" value="1"/>
</dbReference>
<gene>
    <name evidence="13" type="primary">exbB2</name>
    <name evidence="13" type="ORF">GCM10011487_62610</name>
</gene>
<evidence type="ECO:0000259" key="11">
    <source>
        <dbReference type="SMART" id="SM00282"/>
    </source>
</evidence>
<sequence length="604" mass="63786">MRKLAAFLLLIVPVICHAWWNDEWNFRKEITLDLSAAGANITGSPADVPVLIRLHLGNFGYFADTKPDGSDLRFVAGDDKTPLNFHVERYDATSNLAFVWVKAPRLAGGTATEKIYLYYGNTKAPGGADAGGTYDASQVLIYHFGAEPTATDSTAFANNASTFTAEANPASLIGAGAKFSGTTSIGTPSTASLRLLPDRGVTVSAWVRIEAPQTDAYVAELAGNNRSLSLGINGTQVFARATANGQEQASAQSAGVLVPGQWHHLAMTAAEGRVTLFVDGAEVAATPVELAEIAGTFTLGASAGGTNFLTGEVDEVQVSNVARSVEWLQAAARSQGQEAPLVVYGGDAQKEGGEVSYFAITMKNVTVDGWVVIVILAVMFVIAMLIMISKALYLGRVQKANAAFLKEFENLKGDPTALDKPEGPDSPGDAALDESGFMPHLKSEKQDKYRVSTLYRLYHHGVQEMTGRIGLKSAGARAVTNLTPQAIEAIRATMDATLVRLTQKLQAQMVVLTIAISGGPFLGLLGTVVGVMITFAAIAASGDVNVNSIAPGIAAALAATVAGLAVAIPALFGYNWLNTKIKEINADQRVFVDEFVTRVAEHYS</sequence>
<keyword evidence="5 10" id="KW-1133">Transmembrane helix</keyword>
<evidence type="ECO:0000256" key="1">
    <source>
        <dbReference type="ARBA" id="ARBA00004651"/>
    </source>
</evidence>
<keyword evidence="8" id="KW-0813">Transport</keyword>
<dbReference type="AlphaFoldDB" id="A0A829YMZ8"/>
<evidence type="ECO:0000256" key="4">
    <source>
        <dbReference type="ARBA" id="ARBA00022729"/>
    </source>
</evidence>
<dbReference type="PANTHER" id="PTHR30625">
    <property type="entry name" value="PROTEIN TOLQ"/>
    <property type="match status" value="1"/>
</dbReference>
<keyword evidence="3 10" id="KW-0812">Transmembrane</keyword>
<dbReference type="GO" id="GO:0017038">
    <property type="term" value="P:protein import"/>
    <property type="evidence" value="ECO:0007669"/>
    <property type="project" value="TreeGrafter"/>
</dbReference>
<keyword evidence="14" id="KW-1185">Reference proteome</keyword>
<organism evidence="13 14">
    <name type="scientific">Steroidobacter agaridevorans</name>
    <dbReference type="NCBI Taxonomy" id="2695856"/>
    <lineage>
        <taxon>Bacteria</taxon>
        <taxon>Pseudomonadati</taxon>
        <taxon>Pseudomonadota</taxon>
        <taxon>Gammaproteobacteria</taxon>
        <taxon>Steroidobacterales</taxon>
        <taxon>Steroidobacteraceae</taxon>
        <taxon>Steroidobacter</taxon>
    </lineage>
</organism>
<evidence type="ECO:0000313" key="14">
    <source>
        <dbReference type="Proteomes" id="UP000445000"/>
    </source>
</evidence>
<keyword evidence="2" id="KW-1003">Cell membrane</keyword>
<protein>
    <submittedName>
        <fullName evidence="13">Transporter ExbB</fullName>
    </submittedName>
</protein>
<dbReference type="Proteomes" id="UP000445000">
    <property type="component" value="Unassembled WGS sequence"/>
</dbReference>
<dbReference type="InterPro" id="IPR006558">
    <property type="entry name" value="LamG-like"/>
</dbReference>
<proteinExistence type="inferred from homology"/>
<feature type="domain" description="Laminin G" evidence="11">
    <location>
        <begin position="199"/>
        <end position="321"/>
    </location>
</feature>
<dbReference type="SMART" id="SM00282">
    <property type="entry name" value="LamG"/>
    <property type="match status" value="1"/>
</dbReference>
<dbReference type="Pfam" id="PF13385">
    <property type="entry name" value="Laminin_G_3"/>
    <property type="match status" value="1"/>
</dbReference>
<comment type="subcellular location">
    <subcellularLocation>
        <location evidence="1">Cell membrane</location>
        <topology evidence="1">Multi-pass membrane protein</topology>
    </subcellularLocation>
    <subcellularLocation>
        <location evidence="8">Membrane</location>
        <topology evidence="8">Multi-pass membrane protein</topology>
    </subcellularLocation>
</comment>
<evidence type="ECO:0000256" key="8">
    <source>
        <dbReference type="RuleBase" id="RU004057"/>
    </source>
</evidence>
<keyword evidence="8" id="KW-0653">Protein transport</keyword>
<feature type="transmembrane region" description="Helical" evidence="10">
    <location>
        <begin position="369"/>
        <end position="389"/>
    </location>
</feature>
<evidence type="ECO:0000259" key="12">
    <source>
        <dbReference type="SMART" id="SM00560"/>
    </source>
</evidence>
<evidence type="ECO:0000256" key="7">
    <source>
        <dbReference type="ARBA" id="ARBA00023157"/>
    </source>
</evidence>
<comment type="similarity">
    <text evidence="8">Belongs to the exbB/tolQ family.</text>
</comment>
<keyword evidence="4" id="KW-0732">Signal</keyword>
<evidence type="ECO:0000313" key="13">
    <source>
        <dbReference type="EMBL" id="GFE84261.1"/>
    </source>
</evidence>
<feature type="transmembrane region" description="Helical" evidence="10">
    <location>
        <begin position="552"/>
        <end position="574"/>
    </location>
</feature>
<dbReference type="InterPro" id="IPR001791">
    <property type="entry name" value="Laminin_G"/>
</dbReference>
<evidence type="ECO:0000256" key="3">
    <source>
        <dbReference type="ARBA" id="ARBA00022692"/>
    </source>
</evidence>
<keyword evidence="7" id="KW-1015">Disulfide bond</keyword>
<evidence type="ECO:0000256" key="9">
    <source>
        <dbReference type="SAM" id="MobiDB-lite"/>
    </source>
</evidence>
<dbReference type="Pfam" id="PF01618">
    <property type="entry name" value="MotA_ExbB"/>
    <property type="match status" value="1"/>
</dbReference>
<dbReference type="Gene3D" id="2.60.120.200">
    <property type="match status" value="1"/>
</dbReference>
<dbReference type="SUPFAM" id="SSF49899">
    <property type="entry name" value="Concanavalin A-like lectins/glucanases"/>
    <property type="match status" value="1"/>
</dbReference>
<evidence type="ECO:0000256" key="10">
    <source>
        <dbReference type="SAM" id="Phobius"/>
    </source>
</evidence>
<dbReference type="InterPro" id="IPR002898">
    <property type="entry name" value="MotA_ExbB_proton_chnl"/>
</dbReference>
<evidence type="ECO:0000256" key="2">
    <source>
        <dbReference type="ARBA" id="ARBA00022475"/>
    </source>
</evidence>
<dbReference type="Pfam" id="PF10102">
    <property type="entry name" value="DUF2341"/>
    <property type="match status" value="1"/>
</dbReference>
<dbReference type="InterPro" id="IPR050790">
    <property type="entry name" value="ExbB/TolQ_transport"/>
</dbReference>
<keyword evidence="6 10" id="KW-0472">Membrane</keyword>
<feature type="domain" description="LamG-like jellyroll fold" evidence="12">
    <location>
        <begin position="199"/>
        <end position="326"/>
    </location>
</feature>
<feature type="region of interest" description="Disordered" evidence="9">
    <location>
        <begin position="415"/>
        <end position="435"/>
    </location>
</feature>
<dbReference type="PANTHER" id="PTHR30625:SF3">
    <property type="entry name" value="TOL-PAL SYSTEM PROTEIN TOLQ"/>
    <property type="match status" value="1"/>
</dbReference>
<dbReference type="InterPro" id="IPR018765">
    <property type="entry name" value="DUF2341"/>
</dbReference>
<evidence type="ECO:0000256" key="5">
    <source>
        <dbReference type="ARBA" id="ARBA00022989"/>
    </source>
</evidence>
<accession>A0A829YMZ8</accession>
<dbReference type="EMBL" id="BLJN01000008">
    <property type="protein sequence ID" value="GFE84261.1"/>
    <property type="molecule type" value="Genomic_DNA"/>
</dbReference>
<evidence type="ECO:0000256" key="6">
    <source>
        <dbReference type="ARBA" id="ARBA00023136"/>
    </source>
</evidence>
<name>A0A829YMZ8_9GAMM</name>